<comment type="subcellular location">
    <subcellularLocation>
        <location evidence="3">Membrane</location>
        <topology evidence="3">Multi-pass membrane protein</topology>
    </subcellularLocation>
</comment>
<keyword evidence="15" id="KW-0456">Lyase</keyword>
<evidence type="ECO:0000256" key="1">
    <source>
        <dbReference type="ARBA" id="ARBA00001593"/>
    </source>
</evidence>
<name>A0A3R7RBN8_9TRYP</name>
<dbReference type="EMBL" id="MKKU01000964">
    <property type="protein sequence ID" value="RNE99344.1"/>
    <property type="molecule type" value="Genomic_DNA"/>
</dbReference>
<dbReference type="GO" id="GO:0005524">
    <property type="term" value="F:ATP binding"/>
    <property type="evidence" value="ECO:0007669"/>
    <property type="project" value="UniProtKB-KW"/>
</dbReference>
<dbReference type="PANTHER" id="PTHR43081:SF1">
    <property type="entry name" value="ADENYLATE CYCLASE, TERMINAL-DIFFERENTIATION SPECIFIC"/>
    <property type="match status" value="1"/>
</dbReference>
<dbReference type="GO" id="GO:0046872">
    <property type="term" value="F:metal ion binding"/>
    <property type="evidence" value="ECO:0007669"/>
    <property type="project" value="UniProtKB-KW"/>
</dbReference>
<dbReference type="AlphaFoldDB" id="A0A3R7RBN8"/>
<comment type="caution">
    <text evidence="19">The sequence shown here is derived from an EMBL/GenBank/DDBJ whole genome shotgun (WGS) entry which is preliminary data.</text>
</comment>
<feature type="signal peptide" evidence="16">
    <location>
        <begin position="1"/>
        <end position="45"/>
    </location>
</feature>
<proteinExistence type="inferred from homology"/>
<dbReference type="EC" id="4.6.1.1" evidence="5"/>
<protein>
    <recommendedName>
        <fullName evidence="5">adenylate cyclase</fullName>
        <ecNumber evidence="5">4.6.1.1</ecNumber>
    </recommendedName>
</protein>
<feature type="domain" description="Receptor-type adenylate cyclase GRESAG 4.1/3 periplasmic binding protein-like" evidence="17">
    <location>
        <begin position="468"/>
        <end position="669"/>
    </location>
</feature>
<dbReference type="FunFam" id="3.40.50.2300:FF:000162">
    <property type="entry name" value="Receptor-type adenylate cyclase GRESAG 4, putative"/>
    <property type="match status" value="1"/>
</dbReference>
<evidence type="ECO:0000256" key="8">
    <source>
        <dbReference type="ARBA" id="ARBA00022741"/>
    </source>
</evidence>
<comment type="similarity">
    <text evidence="4">Belongs to the adenylyl cyclase class-3 family.</text>
</comment>
<dbReference type="GO" id="GO:0004016">
    <property type="term" value="F:adenylate cyclase activity"/>
    <property type="evidence" value="ECO:0007669"/>
    <property type="project" value="UniProtKB-EC"/>
</dbReference>
<evidence type="ECO:0000256" key="16">
    <source>
        <dbReference type="SAM" id="SignalP"/>
    </source>
</evidence>
<evidence type="ECO:0000259" key="17">
    <source>
        <dbReference type="Pfam" id="PF25493"/>
    </source>
</evidence>
<dbReference type="InterPro" id="IPR057399">
    <property type="entry name" value="GRESAG4.1/3_peripasmic_1"/>
</dbReference>
<dbReference type="PANTHER" id="PTHR43081">
    <property type="entry name" value="ADENYLATE CYCLASE, TERMINAL-DIFFERENTIATION SPECIFIC-RELATED"/>
    <property type="match status" value="1"/>
</dbReference>
<evidence type="ECO:0000313" key="19">
    <source>
        <dbReference type="EMBL" id="RNE99344.1"/>
    </source>
</evidence>
<dbReference type="Pfam" id="PF25495">
    <property type="entry name" value="Peripla_BP_A-cyclase_1"/>
    <property type="match status" value="1"/>
</dbReference>
<dbReference type="RefSeq" id="XP_029224019.1">
    <property type="nucleotide sequence ID" value="XM_029375927.1"/>
</dbReference>
<dbReference type="Proteomes" id="UP000284403">
    <property type="component" value="Unassembled WGS sequence"/>
</dbReference>
<reference evidence="19 20" key="1">
    <citation type="journal article" date="2018" name="BMC Genomics">
        <title>Genomic comparison of Trypanosoma conorhini and Trypanosoma rangeli to Trypanosoma cruzi strains of high and low virulence.</title>
        <authorList>
            <person name="Bradwell K.R."/>
            <person name="Koparde V.N."/>
            <person name="Matveyev A.V."/>
            <person name="Serrano M.G."/>
            <person name="Alves J.M."/>
            <person name="Parikh H."/>
            <person name="Huang B."/>
            <person name="Lee V."/>
            <person name="Espinosa-Alvarez O."/>
            <person name="Ortiz P.A."/>
            <person name="Costa-Martins A.G."/>
            <person name="Teixeira M.M."/>
            <person name="Buck G.A."/>
        </authorList>
    </citation>
    <scope>NUCLEOTIDE SEQUENCE [LARGE SCALE GENOMIC DNA]</scope>
    <source>
        <strain evidence="19 20">025E</strain>
    </source>
</reference>
<organism evidence="19 20">
    <name type="scientific">Trypanosoma conorhini</name>
    <dbReference type="NCBI Taxonomy" id="83891"/>
    <lineage>
        <taxon>Eukaryota</taxon>
        <taxon>Discoba</taxon>
        <taxon>Euglenozoa</taxon>
        <taxon>Kinetoplastea</taxon>
        <taxon>Metakinetoplastina</taxon>
        <taxon>Trypanosomatida</taxon>
        <taxon>Trypanosomatidae</taxon>
        <taxon>Trypanosoma</taxon>
    </lineage>
</organism>
<evidence type="ECO:0000259" key="18">
    <source>
        <dbReference type="Pfam" id="PF25495"/>
    </source>
</evidence>
<evidence type="ECO:0000256" key="7">
    <source>
        <dbReference type="ARBA" id="ARBA00022723"/>
    </source>
</evidence>
<evidence type="ECO:0000256" key="4">
    <source>
        <dbReference type="ARBA" id="ARBA00005381"/>
    </source>
</evidence>
<keyword evidence="14" id="KW-0325">Glycoprotein</keyword>
<comment type="catalytic activity">
    <reaction evidence="1">
        <text>ATP = 3',5'-cyclic AMP + diphosphate</text>
        <dbReference type="Rhea" id="RHEA:15389"/>
        <dbReference type="ChEBI" id="CHEBI:30616"/>
        <dbReference type="ChEBI" id="CHEBI:33019"/>
        <dbReference type="ChEBI" id="CHEBI:58165"/>
        <dbReference type="EC" id="4.6.1.1"/>
    </reaction>
</comment>
<evidence type="ECO:0000256" key="12">
    <source>
        <dbReference type="ARBA" id="ARBA00022998"/>
    </source>
</evidence>
<dbReference type="Gene3D" id="3.40.50.2300">
    <property type="match status" value="2"/>
</dbReference>
<keyword evidence="7" id="KW-0479">Metal-binding</keyword>
<evidence type="ECO:0000313" key="20">
    <source>
        <dbReference type="Proteomes" id="UP000284403"/>
    </source>
</evidence>
<feature type="domain" description="Receptor-type adenylate cyclase GRESAG 4.1/3 periplasmic binding protein-like" evidence="18">
    <location>
        <begin position="173"/>
        <end position="316"/>
    </location>
</feature>
<keyword evidence="12" id="KW-0115">cAMP biosynthesis</keyword>
<dbReference type="InterPro" id="IPR028082">
    <property type="entry name" value="Peripla_BP_I"/>
</dbReference>
<keyword evidence="16" id="KW-0732">Signal</keyword>
<dbReference type="GO" id="GO:0016020">
    <property type="term" value="C:membrane"/>
    <property type="evidence" value="ECO:0007669"/>
    <property type="project" value="UniProtKB-SubCell"/>
</dbReference>
<evidence type="ECO:0000256" key="13">
    <source>
        <dbReference type="ARBA" id="ARBA00023136"/>
    </source>
</evidence>
<evidence type="ECO:0000256" key="3">
    <source>
        <dbReference type="ARBA" id="ARBA00004141"/>
    </source>
</evidence>
<dbReference type="InterPro" id="IPR050697">
    <property type="entry name" value="Adenylyl/Guanylyl_Cyclase_3/4"/>
</dbReference>
<dbReference type="GeneID" id="40322712"/>
<keyword evidence="10" id="KW-0460">Magnesium</keyword>
<dbReference type="GO" id="GO:0006171">
    <property type="term" value="P:cAMP biosynthetic process"/>
    <property type="evidence" value="ECO:0007669"/>
    <property type="project" value="UniProtKB-KW"/>
</dbReference>
<keyword evidence="11" id="KW-1133">Transmembrane helix</keyword>
<evidence type="ECO:0000256" key="15">
    <source>
        <dbReference type="ARBA" id="ARBA00023239"/>
    </source>
</evidence>
<evidence type="ECO:0000256" key="14">
    <source>
        <dbReference type="ARBA" id="ARBA00023180"/>
    </source>
</evidence>
<keyword evidence="19" id="KW-0675">Receptor</keyword>
<comment type="cofactor">
    <cofactor evidence="2">
        <name>Mg(2+)</name>
        <dbReference type="ChEBI" id="CHEBI:18420"/>
    </cofactor>
</comment>
<evidence type="ECO:0000256" key="10">
    <source>
        <dbReference type="ARBA" id="ARBA00022842"/>
    </source>
</evidence>
<accession>A0A3R7RBN8</accession>
<keyword evidence="20" id="KW-1185">Reference proteome</keyword>
<dbReference type="Pfam" id="PF25493">
    <property type="entry name" value="Peripla_BP_A-cyclase"/>
    <property type="match status" value="1"/>
</dbReference>
<gene>
    <name evidence="19" type="ORF">Tco025E_09101</name>
</gene>
<evidence type="ECO:0000256" key="9">
    <source>
        <dbReference type="ARBA" id="ARBA00022840"/>
    </source>
</evidence>
<keyword evidence="13" id="KW-0472">Membrane</keyword>
<evidence type="ECO:0000256" key="5">
    <source>
        <dbReference type="ARBA" id="ARBA00012201"/>
    </source>
</evidence>
<evidence type="ECO:0000256" key="11">
    <source>
        <dbReference type="ARBA" id="ARBA00022989"/>
    </source>
</evidence>
<evidence type="ECO:0000256" key="6">
    <source>
        <dbReference type="ARBA" id="ARBA00022692"/>
    </source>
</evidence>
<sequence length="682" mass="74476">MAVCWRRRGCSAHFVSWPSAASQCLLLLVVLLLLLLPLPPHSAAAQDADPDTPVKILMLKPSFSTKADSMSTAFYAGVHASLMAHNSTAEDDVRVEVVEREAKLDNYATVLEEVMQKEKDILVLLAQFDDAYVMVALSVLSRHDLVSFAPFTRSSAVRGWNPHVYFVRPSPKAELLALLRYAVTQLRVLRLGFMYLQGDFYGRTEYEMAQDVMSKMGYKFCDVFAVKTASSGEADPNEFDDVWERFAATQPQAVIMFGLPLAATGEFVTRMLKDDRTAGAYLLASVGLQPTVLDTWRAAVADDGVKFVPGQVITTGTNPLANDEWYNAVGRFQGAMRDYLENSGQGVYNDTEHFLNNDGDGELMVDGWVAGEVLAQALSDCKGVRDRKSFMESLFSQRRYVIDELVIGDYGGECEGAAEARGAACRCNQGGTAVYMKRFVEGYRAEAIAEGLMTFYPSDCNATSTHVPPVLIGVEFLMNDSAVAQRAFDELNNGFVVAITGHKSSWDEAEIIVASPPSTLADARDALQSEMQSRRVHGVVGVVTEAMLGVGSVAFIDPLQLEPRLNRFRRHVIHLSPTLEQQFFVLAEYLRDTGVRAAHAVVRGEEAAAVAEVLRRSLVTFGGSLRSATLLAGGDALAEHLPEAGDVFVAGLAAGDVAAVARHVALHERRARVRRVLRVCAA</sequence>
<keyword evidence="8" id="KW-0547">Nucleotide-binding</keyword>
<keyword evidence="6" id="KW-0812">Transmembrane</keyword>
<evidence type="ECO:0000256" key="2">
    <source>
        <dbReference type="ARBA" id="ARBA00001946"/>
    </source>
</evidence>
<keyword evidence="9" id="KW-0067">ATP-binding</keyword>
<feature type="chain" id="PRO_5018669149" description="adenylate cyclase" evidence="16">
    <location>
        <begin position="46"/>
        <end position="682"/>
    </location>
</feature>
<feature type="non-terminal residue" evidence="19">
    <location>
        <position position="682"/>
    </location>
</feature>
<dbReference type="SUPFAM" id="SSF53822">
    <property type="entry name" value="Periplasmic binding protein-like I"/>
    <property type="match status" value="1"/>
</dbReference>
<dbReference type="InterPro" id="IPR057398">
    <property type="entry name" value="GRESAG4.1/3_peripasmic_2"/>
</dbReference>